<name>A0AAW2TA86_9LAMI</name>
<evidence type="ECO:0000313" key="2">
    <source>
        <dbReference type="EMBL" id="KAL0401483.1"/>
    </source>
</evidence>
<sequence>MVASTTLWNDLQEPIQKASPSVMSRELREHDSKHALRVQGSRPIASDSSTDCPRPLPDSGETATIES</sequence>
<reference evidence="2" key="2">
    <citation type="journal article" date="2024" name="Plant">
        <title>Genomic evolution and insights into agronomic trait innovations of Sesamum species.</title>
        <authorList>
            <person name="Miao H."/>
            <person name="Wang L."/>
            <person name="Qu L."/>
            <person name="Liu H."/>
            <person name="Sun Y."/>
            <person name="Le M."/>
            <person name="Wang Q."/>
            <person name="Wei S."/>
            <person name="Zheng Y."/>
            <person name="Lin W."/>
            <person name="Duan Y."/>
            <person name="Cao H."/>
            <person name="Xiong S."/>
            <person name="Wang X."/>
            <person name="Wei L."/>
            <person name="Li C."/>
            <person name="Ma Q."/>
            <person name="Ju M."/>
            <person name="Zhao R."/>
            <person name="Li G."/>
            <person name="Mu C."/>
            <person name="Tian Q."/>
            <person name="Mei H."/>
            <person name="Zhang T."/>
            <person name="Gao T."/>
            <person name="Zhang H."/>
        </authorList>
    </citation>
    <scope>NUCLEOTIDE SEQUENCE</scope>
    <source>
        <strain evidence="2">KEN1</strain>
    </source>
</reference>
<comment type="caution">
    <text evidence="2">The sequence shown here is derived from an EMBL/GenBank/DDBJ whole genome shotgun (WGS) entry which is preliminary data.</text>
</comment>
<proteinExistence type="predicted"/>
<organism evidence="2">
    <name type="scientific">Sesamum latifolium</name>
    <dbReference type="NCBI Taxonomy" id="2727402"/>
    <lineage>
        <taxon>Eukaryota</taxon>
        <taxon>Viridiplantae</taxon>
        <taxon>Streptophyta</taxon>
        <taxon>Embryophyta</taxon>
        <taxon>Tracheophyta</taxon>
        <taxon>Spermatophyta</taxon>
        <taxon>Magnoliopsida</taxon>
        <taxon>eudicotyledons</taxon>
        <taxon>Gunneridae</taxon>
        <taxon>Pentapetalae</taxon>
        <taxon>asterids</taxon>
        <taxon>lamiids</taxon>
        <taxon>Lamiales</taxon>
        <taxon>Pedaliaceae</taxon>
        <taxon>Sesamum</taxon>
    </lineage>
</organism>
<reference evidence="2" key="1">
    <citation type="submission" date="2020-06" db="EMBL/GenBank/DDBJ databases">
        <authorList>
            <person name="Li T."/>
            <person name="Hu X."/>
            <person name="Zhang T."/>
            <person name="Song X."/>
            <person name="Zhang H."/>
            <person name="Dai N."/>
            <person name="Sheng W."/>
            <person name="Hou X."/>
            <person name="Wei L."/>
        </authorList>
    </citation>
    <scope>NUCLEOTIDE SEQUENCE</scope>
    <source>
        <strain evidence="2">KEN1</strain>
        <tissue evidence="2">Leaf</tissue>
    </source>
</reference>
<accession>A0AAW2TA86</accession>
<dbReference type="EMBL" id="JACGWN010000015">
    <property type="protein sequence ID" value="KAL0401483.1"/>
    <property type="molecule type" value="Genomic_DNA"/>
</dbReference>
<feature type="compositionally biased region" description="Basic and acidic residues" evidence="1">
    <location>
        <begin position="25"/>
        <end position="34"/>
    </location>
</feature>
<feature type="region of interest" description="Disordered" evidence="1">
    <location>
        <begin position="1"/>
        <end position="67"/>
    </location>
</feature>
<evidence type="ECO:0000256" key="1">
    <source>
        <dbReference type="SAM" id="MobiDB-lite"/>
    </source>
</evidence>
<protein>
    <submittedName>
        <fullName evidence="2">Uncharacterized protein</fullName>
    </submittedName>
</protein>
<dbReference type="AlphaFoldDB" id="A0AAW2TA86"/>
<gene>
    <name evidence="2" type="ORF">Slati_4178200</name>
</gene>